<protein>
    <submittedName>
        <fullName evidence="4">TetR/AcrR family transcriptional regulator</fullName>
    </submittedName>
</protein>
<dbReference type="SUPFAM" id="SSF46689">
    <property type="entry name" value="Homeodomain-like"/>
    <property type="match status" value="1"/>
</dbReference>
<evidence type="ECO:0000313" key="4">
    <source>
        <dbReference type="EMBL" id="NGN97001.1"/>
    </source>
</evidence>
<feature type="domain" description="HTH tetR-type" evidence="3">
    <location>
        <begin position="10"/>
        <end position="70"/>
    </location>
</feature>
<comment type="caution">
    <text evidence="4">The sequence shown here is derived from an EMBL/GenBank/DDBJ whole genome shotgun (WGS) entry which is preliminary data.</text>
</comment>
<dbReference type="InterPro" id="IPR009057">
    <property type="entry name" value="Homeodomain-like_sf"/>
</dbReference>
<feature type="DNA-binding region" description="H-T-H motif" evidence="2">
    <location>
        <begin position="33"/>
        <end position="52"/>
    </location>
</feature>
<evidence type="ECO:0000259" key="3">
    <source>
        <dbReference type="PROSITE" id="PS50977"/>
    </source>
</evidence>
<dbReference type="EMBL" id="JAALDL010000002">
    <property type="protein sequence ID" value="NGN97001.1"/>
    <property type="molecule type" value="Genomic_DNA"/>
</dbReference>
<dbReference type="RefSeq" id="WP_165012019.1">
    <property type="nucleotide sequence ID" value="NZ_JAALDL010000002.1"/>
</dbReference>
<evidence type="ECO:0000256" key="2">
    <source>
        <dbReference type="PROSITE-ProRule" id="PRU00335"/>
    </source>
</evidence>
<gene>
    <name evidence="4" type="ORF">G5S52_04840</name>
</gene>
<dbReference type="Pfam" id="PF18285">
    <property type="entry name" value="LuxT_C"/>
    <property type="match status" value="1"/>
</dbReference>
<evidence type="ECO:0000313" key="5">
    <source>
        <dbReference type="Proteomes" id="UP000473008"/>
    </source>
</evidence>
<accession>A0A6M1RFC4</accession>
<dbReference type="Gene3D" id="1.10.357.10">
    <property type="entry name" value="Tetracycline Repressor, domain 2"/>
    <property type="match status" value="1"/>
</dbReference>
<dbReference type="InterPro" id="IPR001647">
    <property type="entry name" value="HTH_TetR"/>
</dbReference>
<evidence type="ECO:0000256" key="1">
    <source>
        <dbReference type="ARBA" id="ARBA00023125"/>
    </source>
</evidence>
<organism evidence="4 5">
    <name type="scientific">Grimontia sedimenti</name>
    <dbReference type="NCBI Taxonomy" id="2711294"/>
    <lineage>
        <taxon>Bacteria</taxon>
        <taxon>Pseudomonadati</taxon>
        <taxon>Pseudomonadota</taxon>
        <taxon>Gammaproteobacteria</taxon>
        <taxon>Vibrionales</taxon>
        <taxon>Vibrionaceae</taxon>
        <taxon>Grimontia</taxon>
    </lineage>
</organism>
<proteinExistence type="predicted"/>
<keyword evidence="1 2" id="KW-0238">DNA-binding</keyword>
<keyword evidence="5" id="KW-1185">Reference proteome</keyword>
<name>A0A6M1RFC4_9GAMM</name>
<dbReference type="GO" id="GO:0003677">
    <property type="term" value="F:DNA binding"/>
    <property type="evidence" value="ECO:0007669"/>
    <property type="project" value="UniProtKB-UniRule"/>
</dbReference>
<dbReference type="PROSITE" id="PS50977">
    <property type="entry name" value="HTH_TETR_2"/>
    <property type="match status" value="1"/>
</dbReference>
<dbReference type="AlphaFoldDB" id="A0A6M1RFC4"/>
<sequence>MAKNTKQGALETEALIYRTIVDIFMEQGWDAVTYGSIAKRTGLSRSGIQRVVPTKEDMVSAFQGQVLAYVTSQIDSTDSESIKRTWIEALSETKFSNCIRYLLGAVNGGEQGKQKVAFGVTKLIEQFGQPMVIELIGLSTIYLLEIDIE</sequence>
<reference evidence="4 5" key="1">
    <citation type="submission" date="2020-02" db="EMBL/GenBank/DDBJ databases">
        <title>The draft genome of Grimontia sedimenta sp. nov., isolated from benthic sediments near coral reefs south of Kuwait.</title>
        <authorList>
            <person name="Mahmoud H.M."/>
            <person name="Jose L."/>
            <person name="Eapen S."/>
        </authorList>
    </citation>
    <scope>NUCLEOTIDE SEQUENCE [LARGE SCALE GENOMIC DNA]</scope>
    <source>
        <strain evidence="4 5">S25</strain>
    </source>
</reference>
<dbReference type="Proteomes" id="UP000473008">
    <property type="component" value="Unassembled WGS sequence"/>
</dbReference>